<protein>
    <submittedName>
        <fullName evidence="2">Uncharacterized protein</fullName>
    </submittedName>
</protein>
<evidence type="ECO:0000313" key="2">
    <source>
        <dbReference type="EMBL" id="TQL97849.1"/>
    </source>
</evidence>
<gene>
    <name evidence="2" type="ORF">FB559_3457</name>
</gene>
<reference evidence="2 3" key="1">
    <citation type="submission" date="2019-06" db="EMBL/GenBank/DDBJ databases">
        <title>Sequencing the genomes of 1000 actinobacteria strains.</title>
        <authorList>
            <person name="Klenk H.-P."/>
        </authorList>
    </citation>
    <scope>NUCLEOTIDE SEQUENCE [LARGE SCALE GENOMIC DNA]</scope>
    <source>
        <strain evidence="2 3">DSM 102200</strain>
    </source>
</reference>
<name>A0A543CL83_9ACTN</name>
<keyword evidence="3" id="KW-1185">Reference proteome</keyword>
<sequence>MLKKLTATGILAGAATGIVLLGGPAHADRLAASPSSVSDIPAECVSIVPGFVPPAWCNSYLPDPYYPPTTYYPPVTYYPGYNYGGNGWNHGGWGGGHWGGGHWGGGHWGGGHGGHH</sequence>
<proteinExistence type="predicted"/>
<keyword evidence="1" id="KW-0732">Signal</keyword>
<feature type="signal peptide" evidence="1">
    <location>
        <begin position="1"/>
        <end position="27"/>
    </location>
</feature>
<dbReference type="AlphaFoldDB" id="A0A543CL83"/>
<organism evidence="2 3">
    <name type="scientific">Actinoallomurus bryophytorum</name>
    <dbReference type="NCBI Taxonomy" id="1490222"/>
    <lineage>
        <taxon>Bacteria</taxon>
        <taxon>Bacillati</taxon>
        <taxon>Actinomycetota</taxon>
        <taxon>Actinomycetes</taxon>
        <taxon>Streptosporangiales</taxon>
        <taxon>Thermomonosporaceae</taxon>
        <taxon>Actinoallomurus</taxon>
    </lineage>
</organism>
<evidence type="ECO:0000256" key="1">
    <source>
        <dbReference type="SAM" id="SignalP"/>
    </source>
</evidence>
<comment type="caution">
    <text evidence="2">The sequence shown here is derived from an EMBL/GenBank/DDBJ whole genome shotgun (WGS) entry which is preliminary data.</text>
</comment>
<dbReference type="Proteomes" id="UP000316096">
    <property type="component" value="Unassembled WGS sequence"/>
</dbReference>
<feature type="chain" id="PRO_5021931566" evidence="1">
    <location>
        <begin position="28"/>
        <end position="116"/>
    </location>
</feature>
<dbReference type="EMBL" id="VFOZ01000001">
    <property type="protein sequence ID" value="TQL97849.1"/>
    <property type="molecule type" value="Genomic_DNA"/>
</dbReference>
<accession>A0A543CL83</accession>
<evidence type="ECO:0000313" key="3">
    <source>
        <dbReference type="Proteomes" id="UP000316096"/>
    </source>
</evidence>